<gene>
    <name evidence="2" type="ORF">C1645_839140</name>
</gene>
<keyword evidence="3" id="KW-1185">Reference proteome</keyword>
<sequence length="289" mass="32948">MEVHRTGIILGERHACPGSISRTKASLTFDGNQKQNIFIFCDGTWNGPIIQSNVHRLYMELIKKVKEKSVTANIKEIKYEEGMGHGMNFLIDGALAISLDTKIKDIYSYIVDQYNDIVDQHNDTIYTIYRSRDSNHHSEGDESKKFKNAFSHSPTQCINLGLWDTVGAHGIPLGGIILPGKEKISHKSFAWMTEKIKEIDTEINLTTAPTSKSWARWHRYLPSISVGNLPMIYRDRIIPICCDIDKILSDGLIYKNGDWGDFLDEVRKYDSNTYNEFCKVIKDILIVDV</sequence>
<organism evidence="2 3">
    <name type="scientific">Glomus cerebriforme</name>
    <dbReference type="NCBI Taxonomy" id="658196"/>
    <lineage>
        <taxon>Eukaryota</taxon>
        <taxon>Fungi</taxon>
        <taxon>Fungi incertae sedis</taxon>
        <taxon>Mucoromycota</taxon>
        <taxon>Glomeromycotina</taxon>
        <taxon>Glomeromycetes</taxon>
        <taxon>Glomerales</taxon>
        <taxon>Glomeraceae</taxon>
        <taxon>Glomus</taxon>
    </lineage>
</organism>
<dbReference type="EMBL" id="QKYT01001023">
    <property type="protein sequence ID" value="RIA80195.1"/>
    <property type="molecule type" value="Genomic_DNA"/>
</dbReference>
<proteinExistence type="predicted"/>
<accession>A0A397S793</accession>
<name>A0A397S793_9GLOM</name>
<protein>
    <recommendedName>
        <fullName evidence="1">T6SS Phospholipase effector Tle1-like catalytic domain-containing protein</fullName>
    </recommendedName>
</protein>
<dbReference type="OrthoDB" id="59699at2759"/>
<evidence type="ECO:0000259" key="1">
    <source>
        <dbReference type="Pfam" id="PF09994"/>
    </source>
</evidence>
<dbReference type="Proteomes" id="UP000265703">
    <property type="component" value="Unassembled WGS sequence"/>
</dbReference>
<comment type="caution">
    <text evidence="2">The sequence shown here is derived from an EMBL/GenBank/DDBJ whole genome shotgun (WGS) entry which is preliminary data.</text>
</comment>
<dbReference type="STRING" id="658196.A0A397S793"/>
<dbReference type="Pfam" id="PF09994">
    <property type="entry name" value="T6SS_Tle1-like_cat"/>
    <property type="match status" value="1"/>
</dbReference>
<dbReference type="PANTHER" id="PTHR33840">
    <property type="match status" value="1"/>
</dbReference>
<evidence type="ECO:0000313" key="3">
    <source>
        <dbReference type="Proteomes" id="UP000265703"/>
    </source>
</evidence>
<dbReference type="InterPro" id="IPR018712">
    <property type="entry name" value="Tle1-like_cat"/>
</dbReference>
<evidence type="ECO:0000313" key="2">
    <source>
        <dbReference type="EMBL" id="RIA80195.1"/>
    </source>
</evidence>
<feature type="domain" description="T6SS Phospholipase effector Tle1-like catalytic" evidence="1">
    <location>
        <begin position="36"/>
        <end position="128"/>
    </location>
</feature>
<dbReference type="AlphaFoldDB" id="A0A397S793"/>
<dbReference type="PANTHER" id="PTHR33840:SF16">
    <property type="entry name" value="DUF2235 DOMAIN-CONTAINING PROTEIN"/>
    <property type="match status" value="1"/>
</dbReference>
<reference evidence="2 3" key="1">
    <citation type="submission" date="2018-06" db="EMBL/GenBank/DDBJ databases">
        <title>Comparative genomics reveals the genomic features of Rhizophagus irregularis, R. cerebriforme, R. diaphanum and Gigaspora rosea, and their symbiotic lifestyle signature.</title>
        <authorList>
            <person name="Morin E."/>
            <person name="San Clemente H."/>
            <person name="Chen E.C.H."/>
            <person name="De La Providencia I."/>
            <person name="Hainaut M."/>
            <person name="Kuo A."/>
            <person name="Kohler A."/>
            <person name="Murat C."/>
            <person name="Tang N."/>
            <person name="Roy S."/>
            <person name="Loubradou J."/>
            <person name="Henrissat B."/>
            <person name="Grigoriev I.V."/>
            <person name="Corradi N."/>
            <person name="Roux C."/>
            <person name="Martin F.M."/>
        </authorList>
    </citation>
    <scope>NUCLEOTIDE SEQUENCE [LARGE SCALE GENOMIC DNA]</scope>
    <source>
        <strain evidence="2 3">DAOM 227022</strain>
    </source>
</reference>